<proteinExistence type="predicted"/>
<keyword evidence="2" id="KW-1185">Reference proteome</keyword>
<comment type="caution">
    <text evidence="1">The sequence shown here is derived from an EMBL/GenBank/DDBJ whole genome shotgun (WGS) entry which is preliminary data.</text>
</comment>
<organism evidence="1 2">
    <name type="scientific">Acaulospora morrowiae</name>
    <dbReference type="NCBI Taxonomy" id="94023"/>
    <lineage>
        <taxon>Eukaryota</taxon>
        <taxon>Fungi</taxon>
        <taxon>Fungi incertae sedis</taxon>
        <taxon>Mucoromycota</taxon>
        <taxon>Glomeromycotina</taxon>
        <taxon>Glomeromycetes</taxon>
        <taxon>Diversisporales</taxon>
        <taxon>Acaulosporaceae</taxon>
        <taxon>Acaulospora</taxon>
    </lineage>
</organism>
<dbReference type="AlphaFoldDB" id="A0A9N9NBK3"/>
<evidence type="ECO:0000313" key="2">
    <source>
        <dbReference type="Proteomes" id="UP000789342"/>
    </source>
</evidence>
<accession>A0A9N9NBK3</accession>
<protein>
    <submittedName>
        <fullName evidence="1">13054_t:CDS:1</fullName>
    </submittedName>
</protein>
<sequence length="71" mass="8116">MSTEDEALTNWRNKPTCCTGPIRHSNGRQCPYLKRAGERLRKSGTSKTLQEDIVLPDIYATSLCPRWTYSI</sequence>
<gene>
    <name evidence="1" type="ORF">AMORRO_LOCUS13278</name>
</gene>
<evidence type="ECO:0000313" key="1">
    <source>
        <dbReference type="EMBL" id="CAG8719995.1"/>
    </source>
</evidence>
<dbReference type="Proteomes" id="UP000789342">
    <property type="component" value="Unassembled WGS sequence"/>
</dbReference>
<dbReference type="EMBL" id="CAJVPV010022140">
    <property type="protein sequence ID" value="CAG8719995.1"/>
    <property type="molecule type" value="Genomic_DNA"/>
</dbReference>
<name>A0A9N9NBK3_9GLOM</name>
<reference evidence="1" key="1">
    <citation type="submission" date="2021-06" db="EMBL/GenBank/DDBJ databases">
        <authorList>
            <person name="Kallberg Y."/>
            <person name="Tangrot J."/>
            <person name="Rosling A."/>
        </authorList>
    </citation>
    <scope>NUCLEOTIDE SEQUENCE</scope>
    <source>
        <strain evidence="1">CL551</strain>
    </source>
</reference>